<dbReference type="AlphaFoldDB" id="A0A1H6S3V9"/>
<keyword evidence="8" id="KW-1185">Reference proteome</keyword>
<dbReference type="Pfam" id="PF01430">
    <property type="entry name" value="HSP33"/>
    <property type="match status" value="1"/>
</dbReference>
<keyword evidence="3 6" id="KW-1015">Disulfide bond</keyword>
<evidence type="ECO:0000256" key="4">
    <source>
        <dbReference type="ARBA" id="ARBA00023186"/>
    </source>
</evidence>
<feature type="disulfide bond" description="Redox-active" evidence="6">
    <location>
        <begin position="259"/>
        <end position="261"/>
    </location>
</feature>
<dbReference type="GO" id="GO:0051082">
    <property type="term" value="F:unfolded protein binding"/>
    <property type="evidence" value="ECO:0007669"/>
    <property type="project" value="UniProtKB-UniRule"/>
</dbReference>
<gene>
    <name evidence="6" type="primary">hslO</name>
    <name evidence="7" type="ORF">SAMN04488058_10179</name>
</gene>
<organism evidence="7 8">
    <name type="scientific">Deinococcus reticulitermitis</name>
    <dbReference type="NCBI Taxonomy" id="856736"/>
    <lineage>
        <taxon>Bacteria</taxon>
        <taxon>Thermotogati</taxon>
        <taxon>Deinococcota</taxon>
        <taxon>Deinococci</taxon>
        <taxon>Deinococcales</taxon>
        <taxon>Deinococcaceae</taxon>
        <taxon>Deinococcus</taxon>
    </lineage>
</organism>
<keyword evidence="2 6" id="KW-0862">Zinc</keyword>
<dbReference type="GO" id="GO:0042026">
    <property type="term" value="P:protein refolding"/>
    <property type="evidence" value="ECO:0007669"/>
    <property type="project" value="TreeGrafter"/>
</dbReference>
<name>A0A1H6S3V9_9DEIO</name>
<evidence type="ECO:0000256" key="6">
    <source>
        <dbReference type="HAMAP-Rule" id="MF_00117"/>
    </source>
</evidence>
<dbReference type="OrthoDB" id="9776534at2"/>
<comment type="subcellular location">
    <subcellularLocation>
        <location evidence="6">Cytoplasm</location>
    </subcellularLocation>
</comment>
<evidence type="ECO:0000256" key="2">
    <source>
        <dbReference type="ARBA" id="ARBA00022833"/>
    </source>
</evidence>
<sequence>MTDPAVHSGSVTDRYADLPLPASSILRATAAGGTLRLVGIEASRIVEEARLRHHLSKTATAALGRALAASALLAVVLGKRTDARVSLRIEGGGPVGWIVAEGSADGRLRGYVRQPGADLPPRASDGKLDVSGIVGTDGEIAVTRLLANGEPYTGSVRLQSGEIAEDVSFYLGASEQIPNAVLLGVYEEGGRVAHAGGLIIQAMPGVSDETLGRLEANIRALGLLTDQLRAGGLLAALEAAAQGLDLQLATEAQPAHFSCRCSRGKALDSLKFFDANERQEMIEEGGQNVHCHWCGENYHLSPAEIAALDAEERRAQA</sequence>
<keyword evidence="1 6" id="KW-0963">Cytoplasm</keyword>
<dbReference type="HAMAP" id="MF_00117">
    <property type="entry name" value="HslO"/>
    <property type="match status" value="1"/>
</dbReference>
<comment type="function">
    <text evidence="6">Redox regulated molecular chaperone. Protects both thermally unfolding and oxidatively damaged proteins from irreversible aggregation. Plays an important role in the bacterial defense system toward oxidative stress.</text>
</comment>
<dbReference type="InterPro" id="IPR000397">
    <property type="entry name" value="Heat_shock_Hsp33"/>
</dbReference>
<dbReference type="GO" id="GO:0005737">
    <property type="term" value="C:cytoplasm"/>
    <property type="evidence" value="ECO:0007669"/>
    <property type="project" value="UniProtKB-SubCell"/>
</dbReference>
<feature type="disulfide bond" description="Redox-active" evidence="6">
    <location>
        <begin position="291"/>
        <end position="294"/>
    </location>
</feature>
<keyword evidence="5 6" id="KW-0676">Redox-active center</keyword>
<evidence type="ECO:0000313" key="8">
    <source>
        <dbReference type="Proteomes" id="UP000199223"/>
    </source>
</evidence>
<comment type="similarity">
    <text evidence="6">Belongs to the HSP33 family.</text>
</comment>
<dbReference type="Gene3D" id="3.55.30.10">
    <property type="entry name" value="Hsp33 domain"/>
    <property type="match status" value="1"/>
</dbReference>
<reference evidence="8" key="1">
    <citation type="submission" date="2016-10" db="EMBL/GenBank/DDBJ databases">
        <authorList>
            <person name="Varghese N."/>
            <person name="Submissions S."/>
        </authorList>
    </citation>
    <scope>NUCLEOTIDE SEQUENCE [LARGE SCALE GENOMIC DNA]</scope>
    <source>
        <strain evidence="8">CGMCC 1.10218</strain>
    </source>
</reference>
<evidence type="ECO:0000256" key="5">
    <source>
        <dbReference type="ARBA" id="ARBA00023284"/>
    </source>
</evidence>
<dbReference type="CDD" id="cd00498">
    <property type="entry name" value="Hsp33"/>
    <property type="match status" value="1"/>
</dbReference>
<dbReference type="Proteomes" id="UP000199223">
    <property type="component" value="Unassembled WGS sequence"/>
</dbReference>
<dbReference type="RefSeq" id="WP_092262478.1">
    <property type="nucleotide sequence ID" value="NZ_FNZA01000001.1"/>
</dbReference>
<proteinExistence type="inferred from homology"/>
<dbReference type="SUPFAM" id="SSF64397">
    <property type="entry name" value="Hsp33 domain"/>
    <property type="match status" value="1"/>
</dbReference>
<dbReference type="EMBL" id="FNZA01000001">
    <property type="protein sequence ID" value="SEI59477.1"/>
    <property type="molecule type" value="Genomic_DNA"/>
</dbReference>
<evidence type="ECO:0000256" key="1">
    <source>
        <dbReference type="ARBA" id="ARBA00022490"/>
    </source>
</evidence>
<evidence type="ECO:0000313" key="7">
    <source>
        <dbReference type="EMBL" id="SEI59477.1"/>
    </source>
</evidence>
<keyword evidence="4 6" id="KW-0143">Chaperone</keyword>
<dbReference type="STRING" id="856736.SAMN04488058_10179"/>
<dbReference type="InterPro" id="IPR016154">
    <property type="entry name" value="Heat_shock_Hsp33_C"/>
</dbReference>
<dbReference type="SUPFAM" id="SSF118352">
    <property type="entry name" value="HSP33 redox switch-like"/>
    <property type="match status" value="1"/>
</dbReference>
<dbReference type="PANTHER" id="PTHR30111">
    <property type="entry name" value="33 KDA CHAPERONIN"/>
    <property type="match status" value="1"/>
</dbReference>
<dbReference type="PIRSF" id="PIRSF005261">
    <property type="entry name" value="Heat_shock_Hsp33"/>
    <property type="match status" value="1"/>
</dbReference>
<dbReference type="Gene3D" id="3.90.1280.10">
    <property type="entry name" value="HSP33 redox switch-like"/>
    <property type="match status" value="1"/>
</dbReference>
<dbReference type="PANTHER" id="PTHR30111:SF1">
    <property type="entry name" value="33 KDA CHAPERONIN"/>
    <property type="match status" value="1"/>
</dbReference>
<accession>A0A1H6S3V9</accession>
<evidence type="ECO:0000256" key="3">
    <source>
        <dbReference type="ARBA" id="ARBA00023157"/>
    </source>
</evidence>
<dbReference type="GO" id="GO:0044183">
    <property type="term" value="F:protein folding chaperone"/>
    <property type="evidence" value="ECO:0007669"/>
    <property type="project" value="TreeGrafter"/>
</dbReference>
<comment type="PTM">
    <text evidence="6">Under oxidizing conditions two disulfide bonds are formed involving the reactive cysteines. Under reducing conditions zinc is bound to the reactive cysteines and the protein is inactive.</text>
</comment>
<protein>
    <recommendedName>
        <fullName evidence="6">33 kDa chaperonin</fullName>
    </recommendedName>
    <alternativeName>
        <fullName evidence="6">Heat shock protein 33 homolog</fullName>
        <shortName evidence="6">HSP33</shortName>
    </alternativeName>
</protein>
<dbReference type="InterPro" id="IPR016153">
    <property type="entry name" value="Heat_shock_Hsp33_N"/>
</dbReference>